<dbReference type="GO" id="GO:0043565">
    <property type="term" value="F:sequence-specific DNA binding"/>
    <property type="evidence" value="ECO:0007669"/>
    <property type="project" value="TreeGrafter"/>
</dbReference>
<comment type="caution">
    <text evidence="6">The sequence shown here is derived from an EMBL/GenBank/DDBJ whole genome shotgun (WGS) entry which is preliminary data.</text>
</comment>
<name>A0A443IEY0_9GAMM</name>
<feature type="domain" description="HTH lysR-type" evidence="5">
    <location>
        <begin position="7"/>
        <end position="64"/>
    </location>
</feature>
<evidence type="ECO:0000256" key="1">
    <source>
        <dbReference type="ARBA" id="ARBA00009437"/>
    </source>
</evidence>
<evidence type="ECO:0000313" key="7">
    <source>
        <dbReference type="Proteomes" id="UP000288794"/>
    </source>
</evidence>
<evidence type="ECO:0000256" key="4">
    <source>
        <dbReference type="ARBA" id="ARBA00023163"/>
    </source>
</evidence>
<dbReference type="Pfam" id="PF03466">
    <property type="entry name" value="LysR_substrate"/>
    <property type="match status" value="1"/>
</dbReference>
<keyword evidence="7" id="KW-1185">Reference proteome</keyword>
<dbReference type="Proteomes" id="UP000288794">
    <property type="component" value="Unassembled WGS sequence"/>
</dbReference>
<keyword evidence="2" id="KW-0805">Transcription regulation</keyword>
<sequence length="297" mass="32211">MSGSIRPSLNALRAFEMTVRKGTFGEAAEALFVTHGAISRHIRTLEDLLGVVLLTRGPQGTKPTPEGAKLAAGLSRAFSLIQESVDEVRPRALELSCSSSIMMHWFLPRLAKLHSTFPTMEVGLRTGHGPIDFAQDGVSVAIRLGKIPAPPGITPIPLADEWIGAVCSPDYVTSYGVSGVGDLDSLRLLASKTRRHAWNDWYSVTHTQCPELSNTEFFEHFYLLIQAAKVGLGMACVPRMLVQAELDSGALVAPFGFVKGPEKLVLWVSPSAKNRADTANLVTWIKEEMAAEYGSHC</sequence>
<dbReference type="GO" id="GO:0003700">
    <property type="term" value="F:DNA-binding transcription factor activity"/>
    <property type="evidence" value="ECO:0007669"/>
    <property type="project" value="InterPro"/>
</dbReference>
<keyword evidence="4" id="KW-0804">Transcription</keyword>
<dbReference type="InterPro" id="IPR036388">
    <property type="entry name" value="WH-like_DNA-bd_sf"/>
</dbReference>
<reference evidence="6 7" key="1">
    <citation type="submission" date="2014-04" db="EMBL/GenBank/DDBJ databases">
        <title>Draft genome sequence of Pantoea beijingensis strain LMG 27579, an emerging pathogen to Pleurotus eryngii with potential industrial application.</title>
        <authorList>
            <person name="Xu F."/>
            <person name="Liu Y."/>
            <person name="Wang S."/>
            <person name="Yin Y."/>
            <person name="Ma Y."/>
            <person name="Zhao S."/>
            <person name="Rong C."/>
        </authorList>
    </citation>
    <scope>NUCLEOTIDE SEQUENCE [LARGE SCALE GENOMIC DNA]</scope>
    <source>
        <strain evidence="6 7">LMG 27579</strain>
    </source>
</reference>
<evidence type="ECO:0000313" key="6">
    <source>
        <dbReference type="EMBL" id="RWR02624.1"/>
    </source>
</evidence>
<dbReference type="EMBL" id="JMEE01000011">
    <property type="protein sequence ID" value="RWR02624.1"/>
    <property type="molecule type" value="Genomic_DNA"/>
</dbReference>
<dbReference type="RefSeq" id="WP_128176569.1">
    <property type="nucleotide sequence ID" value="NZ_CP071409.1"/>
</dbReference>
<proteinExistence type="inferred from homology"/>
<dbReference type="Gene3D" id="1.10.10.10">
    <property type="entry name" value="Winged helix-like DNA-binding domain superfamily/Winged helix DNA-binding domain"/>
    <property type="match status" value="1"/>
</dbReference>
<dbReference type="InterPro" id="IPR036390">
    <property type="entry name" value="WH_DNA-bd_sf"/>
</dbReference>
<keyword evidence="3" id="KW-0238">DNA-binding</keyword>
<dbReference type="SUPFAM" id="SSF46785">
    <property type="entry name" value="Winged helix' DNA-binding domain"/>
    <property type="match status" value="1"/>
</dbReference>
<dbReference type="PROSITE" id="PS50931">
    <property type="entry name" value="HTH_LYSR"/>
    <property type="match status" value="1"/>
</dbReference>
<evidence type="ECO:0000256" key="3">
    <source>
        <dbReference type="ARBA" id="ARBA00023125"/>
    </source>
</evidence>
<dbReference type="GO" id="GO:0006351">
    <property type="term" value="P:DNA-templated transcription"/>
    <property type="evidence" value="ECO:0007669"/>
    <property type="project" value="TreeGrafter"/>
</dbReference>
<dbReference type="AlphaFoldDB" id="A0A443IEY0"/>
<dbReference type="InterPro" id="IPR005119">
    <property type="entry name" value="LysR_subst-bd"/>
</dbReference>
<gene>
    <name evidence="6" type="ORF">ED28_07095</name>
</gene>
<dbReference type="SUPFAM" id="SSF53850">
    <property type="entry name" value="Periplasmic binding protein-like II"/>
    <property type="match status" value="1"/>
</dbReference>
<dbReference type="PRINTS" id="PR00039">
    <property type="entry name" value="HTHLYSR"/>
</dbReference>
<comment type="similarity">
    <text evidence="1">Belongs to the LysR transcriptional regulatory family.</text>
</comment>
<dbReference type="Gene3D" id="3.40.190.10">
    <property type="entry name" value="Periplasmic binding protein-like II"/>
    <property type="match status" value="2"/>
</dbReference>
<protein>
    <submittedName>
        <fullName evidence="6">LysR family transcriptional regulator</fullName>
    </submittedName>
</protein>
<evidence type="ECO:0000256" key="2">
    <source>
        <dbReference type="ARBA" id="ARBA00023015"/>
    </source>
</evidence>
<dbReference type="InterPro" id="IPR000847">
    <property type="entry name" value="LysR_HTH_N"/>
</dbReference>
<evidence type="ECO:0000259" key="5">
    <source>
        <dbReference type="PROSITE" id="PS50931"/>
    </source>
</evidence>
<dbReference type="InterPro" id="IPR058163">
    <property type="entry name" value="LysR-type_TF_proteobact-type"/>
</dbReference>
<dbReference type="PANTHER" id="PTHR30537">
    <property type="entry name" value="HTH-TYPE TRANSCRIPTIONAL REGULATOR"/>
    <property type="match status" value="1"/>
</dbReference>
<accession>A0A443IEY0</accession>
<dbReference type="PANTHER" id="PTHR30537:SF74">
    <property type="entry name" value="HTH-TYPE TRANSCRIPTIONAL REGULATOR TRPI"/>
    <property type="match status" value="1"/>
</dbReference>
<dbReference type="Pfam" id="PF00126">
    <property type="entry name" value="HTH_1"/>
    <property type="match status" value="1"/>
</dbReference>
<organism evidence="6 7">
    <name type="scientific">[Pantoea] beijingensis</name>
    <dbReference type="NCBI Taxonomy" id="1324864"/>
    <lineage>
        <taxon>Bacteria</taxon>
        <taxon>Pseudomonadati</taxon>
        <taxon>Pseudomonadota</taxon>
        <taxon>Gammaproteobacteria</taxon>
        <taxon>Enterobacterales</taxon>
        <taxon>Erwiniaceae</taxon>
        <taxon>Erwinia</taxon>
    </lineage>
</organism>